<dbReference type="GO" id="GO:0016491">
    <property type="term" value="F:oxidoreductase activity"/>
    <property type="evidence" value="ECO:0007669"/>
    <property type="project" value="UniProtKB-KW"/>
</dbReference>
<comment type="caution">
    <text evidence="5">The sequence shown here is derived from an EMBL/GenBank/DDBJ whole genome shotgun (WGS) entry which is preliminary data.</text>
</comment>
<dbReference type="Pfam" id="PF03358">
    <property type="entry name" value="FMN_red"/>
    <property type="match status" value="1"/>
</dbReference>
<dbReference type="EMBL" id="JBHLUH010000100">
    <property type="protein sequence ID" value="MFC0534093.1"/>
    <property type="molecule type" value="Genomic_DNA"/>
</dbReference>
<feature type="domain" description="NADPH-dependent FMN reductase-like" evidence="4">
    <location>
        <begin position="1"/>
        <end position="138"/>
    </location>
</feature>
<dbReference type="SUPFAM" id="SSF52218">
    <property type="entry name" value="Flavoproteins"/>
    <property type="match status" value="1"/>
</dbReference>
<dbReference type="PANTHER" id="PTHR43408">
    <property type="entry name" value="FMN REDUCTASE (NADPH)"/>
    <property type="match status" value="1"/>
</dbReference>
<organism evidence="5 6">
    <name type="scientific">Phytohabitans kaempferiae</name>
    <dbReference type="NCBI Taxonomy" id="1620943"/>
    <lineage>
        <taxon>Bacteria</taxon>
        <taxon>Bacillati</taxon>
        <taxon>Actinomycetota</taxon>
        <taxon>Actinomycetes</taxon>
        <taxon>Micromonosporales</taxon>
        <taxon>Micromonosporaceae</taxon>
    </lineage>
</organism>
<name>A0ABV6MI91_9ACTN</name>
<evidence type="ECO:0000313" key="5">
    <source>
        <dbReference type="EMBL" id="MFC0534093.1"/>
    </source>
</evidence>
<dbReference type="EC" id="1.-.-.-" evidence="5"/>
<dbReference type="InterPro" id="IPR005025">
    <property type="entry name" value="FMN_Rdtase-like_dom"/>
</dbReference>
<dbReference type="Gene3D" id="3.40.50.360">
    <property type="match status" value="1"/>
</dbReference>
<reference evidence="5 6" key="1">
    <citation type="submission" date="2024-09" db="EMBL/GenBank/DDBJ databases">
        <authorList>
            <person name="Sun Q."/>
            <person name="Mori K."/>
        </authorList>
    </citation>
    <scope>NUCLEOTIDE SEQUENCE [LARGE SCALE GENOMIC DNA]</scope>
    <source>
        <strain evidence="5 6">TBRC 3947</strain>
    </source>
</reference>
<evidence type="ECO:0000256" key="3">
    <source>
        <dbReference type="ARBA" id="ARBA00023002"/>
    </source>
</evidence>
<keyword evidence="1" id="KW-0285">Flavoprotein</keyword>
<proteinExistence type="predicted"/>
<dbReference type="Proteomes" id="UP001589867">
    <property type="component" value="Unassembled WGS sequence"/>
</dbReference>
<evidence type="ECO:0000256" key="2">
    <source>
        <dbReference type="ARBA" id="ARBA00022643"/>
    </source>
</evidence>
<dbReference type="InterPro" id="IPR029039">
    <property type="entry name" value="Flavoprotein-like_sf"/>
</dbReference>
<protein>
    <submittedName>
        <fullName evidence="5">NADPH-dependent FMN reductase</fullName>
        <ecNumber evidence="5">1.-.-.-</ecNumber>
    </submittedName>
</protein>
<dbReference type="InterPro" id="IPR051814">
    <property type="entry name" value="NAD(P)H-dep_FMN_reductase"/>
</dbReference>
<sequence>MKISVVVGNPKPQSRTRRIAEVLADAVAEVTGATEHQVFDLADLAASMFQWPSDELDRCTAAVAGSDLVVIASPTFKATYTGLLKAFLDRYPTDGLAGVVAIPVMSGGSPAHSMAPDAYLRPLLVELGASVPTRSLYVTMAQLSELDATVKSWTESNRAALHSNAAARGKGDRCPTN</sequence>
<evidence type="ECO:0000313" key="6">
    <source>
        <dbReference type="Proteomes" id="UP001589867"/>
    </source>
</evidence>
<accession>A0ABV6MI91</accession>
<keyword evidence="6" id="KW-1185">Reference proteome</keyword>
<evidence type="ECO:0000259" key="4">
    <source>
        <dbReference type="Pfam" id="PF03358"/>
    </source>
</evidence>
<gene>
    <name evidence="5" type="ORF">ACFFIA_41500</name>
</gene>
<dbReference type="RefSeq" id="WP_377262491.1">
    <property type="nucleotide sequence ID" value="NZ_JBHLUH010000100.1"/>
</dbReference>
<keyword evidence="2" id="KW-0288">FMN</keyword>
<dbReference type="PANTHER" id="PTHR43408:SF2">
    <property type="entry name" value="FMN REDUCTASE (NADPH)"/>
    <property type="match status" value="1"/>
</dbReference>
<keyword evidence="3 5" id="KW-0560">Oxidoreductase</keyword>
<evidence type="ECO:0000256" key="1">
    <source>
        <dbReference type="ARBA" id="ARBA00022630"/>
    </source>
</evidence>